<gene>
    <name evidence="2" type="ORF">E5161_01015</name>
</gene>
<dbReference type="OrthoDB" id="9816557at2"/>
<evidence type="ECO:0000259" key="1">
    <source>
        <dbReference type="SMART" id="SM00047"/>
    </source>
</evidence>
<dbReference type="RefSeq" id="WP_136775729.1">
    <property type="nucleotide sequence ID" value="NZ_SUPK01000001.1"/>
</dbReference>
<protein>
    <recommendedName>
        <fullName evidence="1">Mannosyl-glycoprotein endo-beta-N-acetylglucosamidase-like domain-containing protein</fullName>
    </recommendedName>
</protein>
<reference evidence="2 3" key="1">
    <citation type="submission" date="2019-04" db="EMBL/GenBank/DDBJ databases">
        <title>Cohnella sp. nov., isolated from soil.</title>
        <authorList>
            <person name="Kim W."/>
        </authorList>
    </citation>
    <scope>NUCLEOTIDE SEQUENCE [LARGE SCALE GENOMIC DNA]</scope>
    <source>
        <strain evidence="2 3">CAU 1483</strain>
    </source>
</reference>
<dbReference type="GO" id="GO:0004040">
    <property type="term" value="F:amidase activity"/>
    <property type="evidence" value="ECO:0007669"/>
    <property type="project" value="InterPro"/>
</dbReference>
<sequence length="239" mass="26902">MVLYYAIFLYDRSEERVISISESAFQKHQSFLVKQPVYISWNENAETDETIHKYEKEVNLKENAPTEVFASSQDTVPSADTLEPAVPATEADPAKPTSAVLSDSGLTKEHIAGMFEDTALSGQALEDPILEIEEKYGINAYFTIAVMKLESGNGTSRLAKEKNNLFGLNAIDGRQNELAFRFRTKGDSVREFGDIINRVYLKKGYTTVEKVAKKYCPANPKWASLVKNIMKSDYQKYVM</sequence>
<feature type="domain" description="Mannosyl-glycoprotein endo-beta-N-acetylglucosamidase-like" evidence="1">
    <location>
        <begin position="108"/>
        <end position="238"/>
    </location>
</feature>
<name>A0A4V5LSQ9_9BACL</name>
<dbReference type="AlphaFoldDB" id="A0A4V5LSQ9"/>
<evidence type="ECO:0000313" key="3">
    <source>
        <dbReference type="Proteomes" id="UP000309673"/>
    </source>
</evidence>
<proteinExistence type="predicted"/>
<dbReference type="InterPro" id="IPR002901">
    <property type="entry name" value="MGlyc_endo_b_GlcNAc-like_dom"/>
</dbReference>
<dbReference type="Gene3D" id="1.10.530.10">
    <property type="match status" value="1"/>
</dbReference>
<evidence type="ECO:0000313" key="2">
    <source>
        <dbReference type="EMBL" id="TJY44009.1"/>
    </source>
</evidence>
<dbReference type="Pfam" id="PF01832">
    <property type="entry name" value="Glucosaminidase"/>
    <property type="match status" value="1"/>
</dbReference>
<dbReference type="SMART" id="SM00047">
    <property type="entry name" value="LYZ2"/>
    <property type="match status" value="1"/>
</dbReference>
<keyword evidence="3" id="KW-1185">Reference proteome</keyword>
<accession>A0A4V5LSQ9</accession>
<dbReference type="Proteomes" id="UP000309673">
    <property type="component" value="Unassembled WGS sequence"/>
</dbReference>
<organism evidence="2 3">
    <name type="scientific">Cohnella pontilimi</name>
    <dbReference type="NCBI Taxonomy" id="2564100"/>
    <lineage>
        <taxon>Bacteria</taxon>
        <taxon>Bacillati</taxon>
        <taxon>Bacillota</taxon>
        <taxon>Bacilli</taxon>
        <taxon>Bacillales</taxon>
        <taxon>Paenibacillaceae</taxon>
        <taxon>Cohnella</taxon>
    </lineage>
</organism>
<dbReference type="EMBL" id="SUPK01000001">
    <property type="protein sequence ID" value="TJY44009.1"/>
    <property type="molecule type" value="Genomic_DNA"/>
</dbReference>
<comment type="caution">
    <text evidence="2">The sequence shown here is derived from an EMBL/GenBank/DDBJ whole genome shotgun (WGS) entry which is preliminary data.</text>
</comment>